<organism evidence="1 2">
    <name type="scientific">Allocatelliglobosispora scoriae</name>
    <dbReference type="NCBI Taxonomy" id="643052"/>
    <lineage>
        <taxon>Bacteria</taxon>
        <taxon>Bacillati</taxon>
        <taxon>Actinomycetota</taxon>
        <taxon>Actinomycetes</taxon>
        <taxon>Micromonosporales</taxon>
        <taxon>Micromonosporaceae</taxon>
        <taxon>Allocatelliglobosispora</taxon>
    </lineage>
</organism>
<name>A0A841BUZ0_9ACTN</name>
<gene>
    <name evidence="1" type="ORF">F4553_003959</name>
</gene>
<comment type="caution">
    <text evidence="1">The sequence shown here is derived from an EMBL/GenBank/DDBJ whole genome shotgun (WGS) entry which is preliminary data.</text>
</comment>
<accession>A0A841BUZ0</accession>
<proteinExistence type="predicted"/>
<dbReference type="RefSeq" id="WP_184838063.1">
    <property type="nucleotide sequence ID" value="NZ_JACHMN010000002.1"/>
</dbReference>
<sequence>MTATVVRPTGQFTEFYDPDGETFGLPTFPYLCAPEGLATRRQLRSAGLSPGGHDPVAQLMWRHRTTQRVAYLYDTALARPKRTATPRQLDAITAALTARRTCPTCTQVKTYYIPRRTGACLDCTPIGGRH</sequence>
<keyword evidence="2" id="KW-1185">Reference proteome</keyword>
<dbReference type="EMBL" id="JACHMN010000002">
    <property type="protein sequence ID" value="MBB5870580.1"/>
    <property type="molecule type" value="Genomic_DNA"/>
</dbReference>
<dbReference type="InterPro" id="IPR048142">
    <property type="entry name" value="QRL_CxxC_CxxC"/>
</dbReference>
<reference evidence="1 2" key="1">
    <citation type="submission" date="2020-08" db="EMBL/GenBank/DDBJ databases">
        <title>Sequencing the genomes of 1000 actinobacteria strains.</title>
        <authorList>
            <person name="Klenk H.-P."/>
        </authorList>
    </citation>
    <scope>NUCLEOTIDE SEQUENCE [LARGE SCALE GENOMIC DNA]</scope>
    <source>
        <strain evidence="1 2">DSM 45362</strain>
    </source>
</reference>
<dbReference type="AlphaFoldDB" id="A0A841BUZ0"/>
<evidence type="ECO:0000313" key="2">
    <source>
        <dbReference type="Proteomes" id="UP000587527"/>
    </source>
</evidence>
<dbReference type="NCBIfam" id="NF041638">
    <property type="entry name" value="QRL_CxxC_CxxC"/>
    <property type="match status" value="1"/>
</dbReference>
<protein>
    <submittedName>
        <fullName evidence="1">Uncharacterized protein</fullName>
    </submittedName>
</protein>
<dbReference type="Proteomes" id="UP000587527">
    <property type="component" value="Unassembled WGS sequence"/>
</dbReference>
<evidence type="ECO:0000313" key="1">
    <source>
        <dbReference type="EMBL" id="MBB5870580.1"/>
    </source>
</evidence>